<dbReference type="AlphaFoldDB" id="A0A5K3F504"/>
<sequence>MSSCLHKCLCSYVILLHHIFASMPFWYLLLKKRIVLFADLKIMCAKDCPKPF</sequence>
<keyword evidence="1" id="KW-1133">Transmembrane helix</keyword>
<keyword evidence="1" id="KW-0812">Transmembrane</keyword>
<protein>
    <submittedName>
        <fullName evidence="2">TLC domain-containing protein</fullName>
    </submittedName>
</protein>
<accession>A0A5K3F504</accession>
<proteinExistence type="predicted"/>
<name>A0A5K3F504_MESCO</name>
<evidence type="ECO:0000313" key="2">
    <source>
        <dbReference type="WBParaSite" id="MCU_005595-RA"/>
    </source>
</evidence>
<evidence type="ECO:0000256" key="1">
    <source>
        <dbReference type="SAM" id="Phobius"/>
    </source>
</evidence>
<organism evidence="2">
    <name type="scientific">Mesocestoides corti</name>
    <name type="common">Flatworm</name>
    <dbReference type="NCBI Taxonomy" id="53468"/>
    <lineage>
        <taxon>Eukaryota</taxon>
        <taxon>Metazoa</taxon>
        <taxon>Spiralia</taxon>
        <taxon>Lophotrochozoa</taxon>
        <taxon>Platyhelminthes</taxon>
        <taxon>Cestoda</taxon>
        <taxon>Eucestoda</taxon>
        <taxon>Cyclophyllidea</taxon>
        <taxon>Mesocestoididae</taxon>
        <taxon>Mesocestoides</taxon>
    </lineage>
</organism>
<keyword evidence="1" id="KW-0472">Membrane</keyword>
<reference evidence="2" key="1">
    <citation type="submission" date="2019-11" db="UniProtKB">
        <authorList>
            <consortium name="WormBaseParasite"/>
        </authorList>
    </citation>
    <scope>IDENTIFICATION</scope>
</reference>
<dbReference type="WBParaSite" id="MCU_005595-RA">
    <property type="protein sequence ID" value="MCU_005595-RA"/>
    <property type="gene ID" value="MCU_005595"/>
</dbReference>
<feature type="transmembrane region" description="Helical" evidence="1">
    <location>
        <begin position="12"/>
        <end position="30"/>
    </location>
</feature>